<reference evidence="2" key="1">
    <citation type="submission" date="2022-11" db="UniProtKB">
        <authorList>
            <consortium name="WormBaseParasite"/>
        </authorList>
    </citation>
    <scope>IDENTIFICATION</scope>
</reference>
<sequence>MSKNSRKAVKKAPVIIKEDKDCQTEELLGFLADISIADSNLPTTSTTCAQDLTKEQLITRLSLSQSLCKRLKALLIKERQLRKDEQQKFVTFFHEIKVLLHDSRHSYNIVKQELSDSTILFLTIMSTKQEVEKTLKISDETRKKIQKATTDKGFIESQYKALVKKQNEKYIAAGEYCPKCSATKIVLKEFGDDVKKLKSDVSRLEKECQAISTQKSAIDKDFMNLQKEHNKVVYERDIYKNDDKILRDQLAKAKKALSETTNSPNRNLKLLEALNSPARLENSPILTKETPPPPIKAEKSPTPPDKTPIEKSIEPPPKKRTNGTSLSREEGEVTPEDETTKSPSIIKHESPPLKPNESRKRPLPPKPSKAEKPKQMDYVYVINDRQKPPDKMPKQEAKSLLKQDIRPPPGFLESRPRPRHQSPPYMFDSQPHPSQQQQQSPYYDDYRMMQRPPSNQYHLTPPYAQRQQMPPNGYAAAAGGYSPQYQSTFRHPQQQQSMQQPGNHYYRPAVNGGPAPWHMDRPPSAQPQYPLQQRPPGESWTGWRN</sequence>
<dbReference type="Proteomes" id="UP000887579">
    <property type="component" value="Unplaced"/>
</dbReference>
<dbReference type="WBParaSite" id="ES5_v2.g17960.t1">
    <property type="protein sequence ID" value="ES5_v2.g17960.t1"/>
    <property type="gene ID" value="ES5_v2.g17960"/>
</dbReference>
<evidence type="ECO:0000313" key="2">
    <source>
        <dbReference type="WBParaSite" id="ES5_v2.g17960.t1"/>
    </source>
</evidence>
<organism evidence="1 2">
    <name type="scientific">Panagrolaimus sp. ES5</name>
    <dbReference type="NCBI Taxonomy" id="591445"/>
    <lineage>
        <taxon>Eukaryota</taxon>
        <taxon>Metazoa</taxon>
        <taxon>Ecdysozoa</taxon>
        <taxon>Nematoda</taxon>
        <taxon>Chromadorea</taxon>
        <taxon>Rhabditida</taxon>
        <taxon>Tylenchina</taxon>
        <taxon>Panagrolaimomorpha</taxon>
        <taxon>Panagrolaimoidea</taxon>
        <taxon>Panagrolaimidae</taxon>
        <taxon>Panagrolaimus</taxon>
    </lineage>
</organism>
<accession>A0AC34FKX2</accession>
<name>A0AC34FKX2_9BILA</name>
<proteinExistence type="predicted"/>
<evidence type="ECO:0000313" key="1">
    <source>
        <dbReference type="Proteomes" id="UP000887579"/>
    </source>
</evidence>
<protein>
    <submittedName>
        <fullName evidence="2">Uncharacterized protein</fullName>
    </submittedName>
</protein>